<sequence length="142" mass="15731">MKFFYELKLCYGGGSYTDATAEEATVTLPQPEKVVPLSIYYAPGKKNIEYASSGKTSRRLKKLHSAANWKPVLSDILENNVIVSDVALTKPRKQMTVVRSEVKSSGAKRKSASSSASFYSDNYRKSMDPTSLPTFSPTPYVF</sequence>
<comment type="caution">
    <text evidence="2">The sequence shown here is derived from an EMBL/GenBank/DDBJ whole genome shotgun (WGS) entry which is preliminary data.</text>
</comment>
<evidence type="ECO:0000256" key="1">
    <source>
        <dbReference type="SAM" id="MobiDB-lite"/>
    </source>
</evidence>
<protein>
    <submittedName>
        <fullName evidence="2">Uncharacterized protein</fullName>
    </submittedName>
</protein>
<keyword evidence="3" id="KW-1185">Reference proteome</keyword>
<accession>A0AAD8N386</accession>
<name>A0AAD8N386_9APIA</name>
<evidence type="ECO:0000313" key="2">
    <source>
        <dbReference type="EMBL" id="KAK1393243.1"/>
    </source>
</evidence>
<organism evidence="2 3">
    <name type="scientific">Heracleum sosnowskyi</name>
    <dbReference type="NCBI Taxonomy" id="360622"/>
    <lineage>
        <taxon>Eukaryota</taxon>
        <taxon>Viridiplantae</taxon>
        <taxon>Streptophyta</taxon>
        <taxon>Embryophyta</taxon>
        <taxon>Tracheophyta</taxon>
        <taxon>Spermatophyta</taxon>
        <taxon>Magnoliopsida</taxon>
        <taxon>eudicotyledons</taxon>
        <taxon>Gunneridae</taxon>
        <taxon>Pentapetalae</taxon>
        <taxon>asterids</taxon>
        <taxon>campanulids</taxon>
        <taxon>Apiales</taxon>
        <taxon>Apiaceae</taxon>
        <taxon>Apioideae</taxon>
        <taxon>apioid superclade</taxon>
        <taxon>Tordylieae</taxon>
        <taxon>Tordyliinae</taxon>
        <taxon>Heracleum</taxon>
    </lineage>
</organism>
<proteinExistence type="predicted"/>
<gene>
    <name evidence="2" type="ORF">POM88_012299</name>
</gene>
<reference evidence="2" key="1">
    <citation type="submission" date="2023-02" db="EMBL/GenBank/DDBJ databases">
        <title>Genome of toxic invasive species Heracleum sosnowskyi carries increased number of genes despite the absence of recent whole-genome duplications.</title>
        <authorList>
            <person name="Schelkunov M."/>
            <person name="Shtratnikova V."/>
            <person name="Makarenko M."/>
            <person name="Klepikova A."/>
            <person name="Omelchenko D."/>
            <person name="Novikova G."/>
            <person name="Obukhova E."/>
            <person name="Bogdanov V."/>
            <person name="Penin A."/>
            <person name="Logacheva M."/>
        </authorList>
    </citation>
    <scope>NUCLEOTIDE SEQUENCE</scope>
    <source>
        <strain evidence="2">Hsosn_3</strain>
        <tissue evidence="2">Leaf</tissue>
    </source>
</reference>
<reference evidence="2" key="2">
    <citation type="submission" date="2023-05" db="EMBL/GenBank/DDBJ databases">
        <authorList>
            <person name="Schelkunov M.I."/>
        </authorList>
    </citation>
    <scope>NUCLEOTIDE SEQUENCE</scope>
    <source>
        <strain evidence="2">Hsosn_3</strain>
        <tissue evidence="2">Leaf</tissue>
    </source>
</reference>
<dbReference type="PANTHER" id="PTHR35318:SF8">
    <property type="match status" value="1"/>
</dbReference>
<feature type="compositionally biased region" description="Polar residues" evidence="1">
    <location>
        <begin position="128"/>
        <end position="142"/>
    </location>
</feature>
<dbReference type="Proteomes" id="UP001237642">
    <property type="component" value="Unassembled WGS sequence"/>
</dbReference>
<dbReference type="PANTHER" id="PTHR35318">
    <property type="entry name" value="BNAA10G08410D PROTEIN"/>
    <property type="match status" value="1"/>
</dbReference>
<evidence type="ECO:0000313" key="3">
    <source>
        <dbReference type="Proteomes" id="UP001237642"/>
    </source>
</evidence>
<dbReference type="EMBL" id="JAUIZM010000003">
    <property type="protein sequence ID" value="KAK1393243.1"/>
    <property type="molecule type" value="Genomic_DNA"/>
</dbReference>
<feature type="region of interest" description="Disordered" evidence="1">
    <location>
        <begin position="98"/>
        <end position="142"/>
    </location>
</feature>
<dbReference type="AlphaFoldDB" id="A0AAD8N386"/>